<protein>
    <submittedName>
        <fullName evidence="2">Flagellar filament capping protein FliD</fullName>
    </submittedName>
</protein>
<dbReference type="RefSeq" id="WP_221006368.1">
    <property type="nucleotide sequence ID" value="NZ_CP081150.1"/>
</dbReference>
<dbReference type="EMBL" id="CP081150">
    <property type="protein sequence ID" value="QZA77991.1"/>
    <property type="molecule type" value="Genomic_DNA"/>
</dbReference>
<keyword evidence="2" id="KW-0282">Flagellum</keyword>
<reference evidence="2 3" key="1">
    <citation type="submission" date="2021-08" db="EMBL/GenBank/DDBJ databases">
        <title>complete genome sequencing of Deefgea sp. D25.</title>
        <authorList>
            <person name="Bae J.-W."/>
            <person name="Gim D.-H."/>
        </authorList>
    </citation>
    <scope>NUCLEOTIDE SEQUENCE [LARGE SCALE GENOMIC DNA]</scope>
    <source>
        <strain evidence="2 3">D25</strain>
    </source>
</reference>
<dbReference type="InterPro" id="IPR040026">
    <property type="entry name" value="FliD"/>
</dbReference>
<sequence length="467" mass="49629">MLGRIQRSSDLSSIANYARSTPVRGGGSGLSAAETYQINQLNAVRKLSALGLNSASSDIAAQQLSKRFGSSSEVKISAAARTQASLAEFKSKLQEQTVSRNPLKVQSSQPELITAKPTQGGLLLPALSLEIKQLAQSQQIQTRNFSPSEAQIGTGKLLIQRASAGTAPIGEPVTINITDQNNTLAGIAQAINGSGVSIRAEVLRDRAGSRLELTGKATGQEQGFVIQALDNDGNDSDDAGLSALNFDLRKGQVATRVAQDAKLTIDARDVMSTDNQFEDKISNIQVQLLGQGSVALSFSRDTDTVTKNFAGVVERYNQVRESLLGNIDAAASRVRSQLSDSVANLSVGKGLARLEIADIGLSRDASGKLYLNETQLSQQALAQPESVNELLNLMSEKLETQVNAAMNTQNSFANVWRGLRASAGLATNQAVSSLLPSTSPRENLSQQPLNSRVMAGVMQYIAIAQYQ</sequence>
<keyword evidence="2" id="KW-0966">Cell projection</keyword>
<dbReference type="InterPro" id="IPR010809">
    <property type="entry name" value="FliD_C"/>
</dbReference>
<evidence type="ECO:0000259" key="1">
    <source>
        <dbReference type="Pfam" id="PF07195"/>
    </source>
</evidence>
<feature type="domain" description="Flagellar hook-associated protein 2 C-terminal" evidence="1">
    <location>
        <begin position="258"/>
        <end position="323"/>
    </location>
</feature>
<keyword evidence="2" id="KW-0969">Cilium</keyword>
<name>A0ABX8Z5Y0_9NEIS</name>
<gene>
    <name evidence="2" type="primary">fliD</name>
    <name evidence="2" type="ORF">K4H28_00660</name>
</gene>
<proteinExistence type="predicted"/>
<organism evidence="2 3">
    <name type="scientific">Deefgea tanakiae</name>
    <dbReference type="NCBI Taxonomy" id="2865840"/>
    <lineage>
        <taxon>Bacteria</taxon>
        <taxon>Pseudomonadati</taxon>
        <taxon>Pseudomonadota</taxon>
        <taxon>Betaproteobacteria</taxon>
        <taxon>Neisseriales</taxon>
        <taxon>Chitinibacteraceae</taxon>
        <taxon>Deefgea</taxon>
    </lineage>
</organism>
<keyword evidence="3" id="KW-1185">Reference proteome</keyword>
<dbReference type="PANTHER" id="PTHR30288">
    <property type="entry name" value="FLAGELLAR CAP/ASSEMBLY PROTEIN FLID"/>
    <property type="match status" value="1"/>
</dbReference>
<dbReference type="PANTHER" id="PTHR30288:SF0">
    <property type="entry name" value="FLAGELLAR HOOK-ASSOCIATED PROTEIN 2"/>
    <property type="match status" value="1"/>
</dbReference>
<accession>A0ABX8Z5Y0</accession>
<evidence type="ECO:0000313" key="2">
    <source>
        <dbReference type="EMBL" id="QZA77991.1"/>
    </source>
</evidence>
<evidence type="ECO:0000313" key="3">
    <source>
        <dbReference type="Proteomes" id="UP000825679"/>
    </source>
</evidence>
<dbReference type="Proteomes" id="UP000825679">
    <property type="component" value="Chromosome"/>
</dbReference>
<dbReference type="Pfam" id="PF07195">
    <property type="entry name" value="FliD_C"/>
    <property type="match status" value="1"/>
</dbReference>